<keyword evidence="2" id="KW-1185">Reference proteome</keyword>
<reference evidence="2" key="1">
    <citation type="submission" date="2016-10" db="EMBL/GenBank/DDBJ databases">
        <authorList>
            <person name="Varghese N."/>
            <person name="Submissions S."/>
        </authorList>
    </citation>
    <scope>NUCLEOTIDE SEQUENCE [LARGE SCALE GENOMIC DNA]</scope>
    <source>
        <strain evidence="2">IBRC-M10078</strain>
    </source>
</reference>
<organism evidence="1 2">
    <name type="scientific">Litchfieldia salsa</name>
    <dbReference type="NCBI Taxonomy" id="930152"/>
    <lineage>
        <taxon>Bacteria</taxon>
        <taxon>Bacillati</taxon>
        <taxon>Bacillota</taxon>
        <taxon>Bacilli</taxon>
        <taxon>Bacillales</taxon>
        <taxon>Bacillaceae</taxon>
        <taxon>Litchfieldia</taxon>
    </lineage>
</organism>
<dbReference type="EMBL" id="FNJU01000001">
    <property type="protein sequence ID" value="SDO96395.1"/>
    <property type="molecule type" value="Genomic_DNA"/>
</dbReference>
<dbReference type="RefSeq" id="WP_090848968.1">
    <property type="nucleotide sequence ID" value="NZ_FNJU01000001.1"/>
</dbReference>
<proteinExistence type="predicted"/>
<protein>
    <submittedName>
        <fullName evidence="1">Uncharacterized protein</fullName>
    </submittedName>
</protein>
<dbReference type="STRING" id="930152.SAMN05216565_10127"/>
<sequence length="368" mass="40364">MRKLNEDGNTLVMVLLTATLIMISGTALTSQALTGTKQVKQTEGQQIATDAAEMGIDHFYSEVKKGAIALDLSTNTCTQVQNAALAVPTPKVTIVSNTATPIEYTVDSTTGTSYAITVDSVPCTKVDETKYTFSFYSTGTTLENGNKISKTLTATFPIQLNNKFPEKPPGFTECYNDSSCLNVSKDKDTYTYLKDTYFPTGLELTEKVTTIAQSVYIEGDLQIKGYNNLEGELIINKDLFVNGDSEFNNFANTIVYGDYYLSGQFVGTNHAEVVVKEDAFFYDDITQKPHTFVCVEDDLTVTQKTLDSNVITLFPEGMTTCEQVESHFSKKENGGNGTEANGIFAKRVSVFNSSSNVSINDNELEIIY</sequence>
<gene>
    <name evidence="1" type="ORF">SAMN05216565_10127</name>
</gene>
<evidence type="ECO:0000313" key="2">
    <source>
        <dbReference type="Proteomes" id="UP000199159"/>
    </source>
</evidence>
<accession>A0A1H0NVA9</accession>
<evidence type="ECO:0000313" key="1">
    <source>
        <dbReference type="EMBL" id="SDO96395.1"/>
    </source>
</evidence>
<dbReference type="Proteomes" id="UP000199159">
    <property type="component" value="Unassembled WGS sequence"/>
</dbReference>
<name>A0A1H0NVA9_9BACI</name>
<dbReference type="AlphaFoldDB" id="A0A1H0NVA9"/>
<dbReference type="OrthoDB" id="2810533at2"/>